<reference evidence="1" key="1">
    <citation type="journal article" date="2013" name="Genome Biol.">
        <title>Reference genomes and transcriptomes of Nicotiana sylvestris and Nicotiana tomentosiformis.</title>
        <authorList>
            <person name="Sierro N."/>
            <person name="Battey J.N."/>
            <person name="Ouadi S."/>
            <person name="Bovet L."/>
            <person name="Goepfert S."/>
            <person name="Bakaher N."/>
            <person name="Peitsch M.C."/>
            <person name="Ivanov N.V."/>
        </authorList>
    </citation>
    <scope>NUCLEOTIDE SEQUENCE [LARGE SCALE GENOMIC DNA]</scope>
</reference>
<dbReference type="AlphaFoldDB" id="A0A1U7VZJ2"/>
<name>A0A1U7VZJ2_NICSY</name>
<protein>
    <submittedName>
        <fullName evidence="2">Uncharacterized protein LOC104218903 isoform X1</fullName>
    </submittedName>
</protein>
<keyword evidence="1" id="KW-1185">Reference proteome</keyword>
<accession>A0A1U7VZJ2</accession>
<dbReference type="RefSeq" id="XP_009767804.1">
    <property type="nucleotide sequence ID" value="XM_009769502.1"/>
</dbReference>
<reference evidence="2" key="2">
    <citation type="submission" date="2025-08" db="UniProtKB">
        <authorList>
            <consortium name="RefSeq"/>
        </authorList>
    </citation>
    <scope>IDENTIFICATION</scope>
    <source>
        <tissue evidence="2">Leaf</tissue>
    </source>
</reference>
<sequence>MRIELIHNFSGNLSNSSFTQVHTYVCIQYIYAFAYRRILFLFLSLGLSVSKLLCTFPNTGRPSTSIDVLLSCAQSGYHISIALSMHLETESIWSFEVSNDFSPVVDAKAFRLMHDTGYAIVAPMLASSVKWIAILHTICNQSSSGELKHINV</sequence>
<organism evidence="1 2">
    <name type="scientific">Nicotiana sylvestris</name>
    <name type="common">Wood tobacco</name>
    <name type="synonym">South American tobacco</name>
    <dbReference type="NCBI Taxonomy" id="4096"/>
    <lineage>
        <taxon>Eukaryota</taxon>
        <taxon>Viridiplantae</taxon>
        <taxon>Streptophyta</taxon>
        <taxon>Embryophyta</taxon>
        <taxon>Tracheophyta</taxon>
        <taxon>Spermatophyta</taxon>
        <taxon>Magnoliopsida</taxon>
        <taxon>eudicotyledons</taxon>
        <taxon>Gunneridae</taxon>
        <taxon>Pentapetalae</taxon>
        <taxon>asterids</taxon>
        <taxon>lamiids</taxon>
        <taxon>Solanales</taxon>
        <taxon>Solanaceae</taxon>
        <taxon>Nicotianoideae</taxon>
        <taxon>Nicotianeae</taxon>
        <taxon>Nicotiana</taxon>
    </lineage>
</organism>
<gene>
    <name evidence="2" type="primary">LOC104218903</name>
</gene>
<dbReference type="Proteomes" id="UP000189701">
    <property type="component" value="Unplaced"/>
</dbReference>
<evidence type="ECO:0000313" key="2">
    <source>
        <dbReference type="RefSeq" id="XP_009767804.1"/>
    </source>
</evidence>
<evidence type="ECO:0000313" key="1">
    <source>
        <dbReference type="Proteomes" id="UP000189701"/>
    </source>
</evidence>
<proteinExistence type="predicted"/>